<dbReference type="AlphaFoldDB" id="A0A4R3KMV8"/>
<dbReference type="RefSeq" id="WP_132130129.1">
    <property type="nucleotide sequence ID" value="NZ_CP042432.1"/>
</dbReference>
<dbReference type="Proteomes" id="UP000295807">
    <property type="component" value="Unassembled WGS sequence"/>
</dbReference>
<sequence>MKKVLYFFPENPLERNAGNKTRALQLLQYFRDRKLAADLMSTDLWLSPWNSEDVEAFRRSKLAGDIRLMEKKPEKNNLIDYFFNYKIHQIPYRKKFDKSQIGMHSHATWYSRSTFRELVRQNEYDYIIISYIYWAELIHDIRSFSKARTIIDTHDFMTSQCRQNKHFQLGPFFEEEISRLRIFDEIWTISVDEQYLFSRFCQGNVRWVPPMLDAPAVPLPANTAGRPYDLIYVASDNPHNLIAADWFFKEVHPRLPEQVRICVVGKISSHAADHPNVIKIPFAENIGEYYDQSKAAVCPILSGTGTKIKVVEAISHGLPVVCTTRGTDGLPDKINNGCLAADDPQDFARNISALLANTGFYQEQVNLAAAMFFSHFEKNRCYQELDEIFGV</sequence>
<keyword evidence="1 2" id="KW-0808">Transferase</keyword>
<reference evidence="2 3" key="1">
    <citation type="submission" date="2019-03" db="EMBL/GenBank/DDBJ databases">
        <title>Genomic Encyclopedia of Type Strains, Phase IV (KMG-IV): sequencing the most valuable type-strain genomes for metagenomic binning, comparative biology and taxonomic classification.</title>
        <authorList>
            <person name="Goeker M."/>
        </authorList>
    </citation>
    <scope>NUCLEOTIDE SEQUENCE [LARGE SCALE GENOMIC DNA]</scope>
    <source>
        <strain evidence="2 3">DSM 21100</strain>
    </source>
</reference>
<dbReference type="SUPFAM" id="SSF53756">
    <property type="entry name" value="UDP-Glycosyltransferase/glycogen phosphorylase"/>
    <property type="match status" value="1"/>
</dbReference>
<dbReference type="Gene3D" id="3.40.50.2000">
    <property type="entry name" value="Glycogen Phosphorylase B"/>
    <property type="match status" value="1"/>
</dbReference>
<name>A0A4R3KMV8_9SPHI</name>
<dbReference type="EMBL" id="SMAD01000011">
    <property type="protein sequence ID" value="TCS85712.1"/>
    <property type="molecule type" value="Genomic_DNA"/>
</dbReference>
<evidence type="ECO:0000313" key="3">
    <source>
        <dbReference type="Proteomes" id="UP000295807"/>
    </source>
</evidence>
<evidence type="ECO:0000313" key="2">
    <source>
        <dbReference type="EMBL" id="TCS85712.1"/>
    </source>
</evidence>
<dbReference type="GO" id="GO:0016757">
    <property type="term" value="F:glycosyltransferase activity"/>
    <property type="evidence" value="ECO:0007669"/>
    <property type="project" value="TreeGrafter"/>
</dbReference>
<dbReference type="PANTHER" id="PTHR46401:SF2">
    <property type="entry name" value="GLYCOSYLTRANSFERASE WBBK-RELATED"/>
    <property type="match status" value="1"/>
</dbReference>
<proteinExistence type="predicted"/>
<dbReference type="GO" id="GO:0009103">
    <property type="term" value="P:lipopolysaccharide biosynthetic process"/>
    <property type="evidence" value="ECO:0007669"/>
    <property type="project" value="TreeGrafter"/>
</dbReference>
<dbReference type="OrthoDB" id="1059846at2"/>
<evidence type="ECO:0000256" key="1">
    <source>
        <dbReference type="ARBA" id="ARBA00022679"/>
    </source>
</evidence>
<dbReference type="PANTHER" id="PTHR46401">
    <property type="entry name" value="GLYCOSYLTRANSFERASE WBBK-RELATED"/>
    <property type="match status" value="1"/>
</dbReference>
<keyword evidence="3" id="KW-1185">Reference proteome</keyword>
<protein>
    <submittedName>
        <fullName evidence="2">Glycosyltransferase involved in cell wall biosynthesis</fullName>
    </submittedName>
</protein>
<dbReference type="Pfam" id="PF13692">
    <property type="entry name" value="Glyco_trans_1_4"/>
    <property type="match status" value="1"/>
</dbReference>
<organism evidence="2 3">
    <name type="scientific">Anseongella ginsenosidimutans</name>
    <dbReference type="NCBI Taxonomy" id="496056"/>
    <lineage>
        <taxon>Bacteria</taxon>
        <taxon>Pseudomonadati</taxon>
        <taxon>Bacteroidota</taxon>
        <taxon>Sphingobacteriia</taxon>
        <taxon>Sphingobacteriales</taxon>
        <taxon>Sphingobacteriaceae</taxon>
        <taxon>Anseongella</taxon>
    </lineage>
</organism>
<accession>A0A4R3KMV8</accession>
<comment type="caution">
    <text evidence="2">The sequence shown here is derived from an EMBL/GenBank/DDBJ whole genome shotgun (WGS) entry which is preliminary data.</text>
</comment>
<gene>
    <name evidence="2" type="ORF">EDD80_111115</name>
</gene>